<evidence type="ECO:0000313" key="1">
    <source>
        <dbReference type="EMBL" id="DAF50811.1"/>
    </source>
</evidence>
<reference evidence="1" key="1">
    <citation type="journal article" date="2021" name="Proc. Natl. Acad. Sci. U.S.A.">
        <title>A Catalog of Tens of Thousands of Viruses from Human Metagenomes Reveals Hidden Associations with Chronic Diseases.</title>
        <authorList>
            <person name="Tisza M.J."/>
            <person name="Buck C.B."/>
        </authorList>
    </citation>
    <scope>NUCLEOTIDE SEQUENCE</scope>
    <source>
        <strain evidence="1">CtSuy3</strain>
    </source>
</reference>
<sequence length="49" mass="5723">MLRFTVIWEIAEVPGCRPGLRRFLQGLMGVVSSYIFGFRAFTMFNLHWA</sequence>
<protein>
    <submittedName>
        <fullName evidence="1">Uncharacterized protein</fullName>
    </submittedName>
</protein>
<name>A0A8S5SJ09_9CAUD</name>
<accession>A0A8S5SJ09</accession>
<proteinExistence type="predicted"/>
<dbReference type="EMBL" id="BK032601">
    <property type="protein sequence ID" value="DAF50811.1"/>
    <property type="molecule type" value="Genomic_DNA"/>
</dbReference>
<organism evidence="1">
    <name type="scientific">Siphoviridae sp. ctSuy3</name>
    <dbReference type="NCBI Taxonomy" id="2827874"/>
    <lineage>
        <taxon>Viruses</taxon>
        <taxon>Duplodnaviria</taxon>
        <taxon>Heunggongvirae</taxon>
        <taxon>Uroviricota</taxon>
        <taxon>Caudoviricetes</taxon>
    </lineage>
</organism>